<dbReference type="EMBL" id="BMAW01082406">
    <property type="protein sequence ID" value="GFU29049.1"/>
    <property type="molecule type" value="Genomic_DNA"/>
</dbReference>
<reference evidence="1" key="1">
    <citation type="submission" date="2020-08" db="EMBL/GenBank/DDBJ databases">
        <title>Multicomponent nature underlies the extraordinary mechanical properties of spider dragline silk.</title>
        <authorList>
            <person name="Kono N."/>
            <person name="Nakamura H."/>
            <person name="Mori M."/>
            <person name="Yoshida Y."/>
            <person name="Ohtoshi R."/>
            <person name="Malay A.D."/>
            <person name="Moran D.A.P."/>
            <person name="Tomita M."/>
            <person name="Numata K."/>
            <person name="Arakawa K."/>
        </authorList>
    </citation>
    <scope>NUCLEOTIDE SEQUENCE</scope>
</reference>
<proteinExistence type="predicted"/>
<dbReference type="Proteomes" id="UP000887013">
    <property type="component" value="Unassembled WGS sequence"/>
</dbReference>
<keyword evidence="2" id="KW-1185">Reference proteome</keyword>
<comment type="caution">
    <text evidence="1">The sequence shown here is derived from an EMBL/GenBank/DDBJ whole genome shotgun (WGS) entry which is preliminary data.</text>
</comment>
<organism evidence="1 2">
    <name type="scientific">Nephila pilipes</name>
    <name type="common">Giant wood spider</name>
    <name type="synonym">Nephila maculata</name>
    <dbReference type="NCBI Taxonomy" id="299642"/>
    <lineage>
        <taxon>Eukaryota</taxon>
        <taxon>Metazoa</taxon>
        <taxon>Ecdysozoa</taxon>
        <taxon>Arthropoda</taxon>
        <taxon>Chelicerata</taxon>
        <taxon>Arachnida</taxon>
        <taxon>Araneae</taxon>
        <taxon>Araneomorphae</taxon>
        <taxon>Entelegynae</taxon>
        <taxon>Araneoidea</taxon>
        <taxon>Nephilidae</taxon>
        <taxon>Nephila</taxon>
    </lineage>
</organism>
<sequence length="69" mass="8056">MLRIRIAGTDFADDKHVPSYDNNCEKNVIDITTQLRKMKELLVCYGEDCLRFFGEDTKRWDLPPPPNVI</sequence>
<dbReference type="AlphaFoldDB" id="A0A8X6ULK1"/>
<gene>
    <name evidence="1" type="ORF">NPIL_10011</name>
</gene>
<evidence type="ECO:0000313" key="2">
    <source>
        <dbReference type="Proteomes" id="UP000887013"/>
    </source>
</evidence>
<evidence type="ECO:0000313" key="1">
    <source>
        <dbReference type="EMBL" id="GFU29049.1"/>
    </source>
</evidence>
<accession>A0A8X6ULK1</accession>
<name>A0A8X6ULK1_NEPPI</name>
<protein>
    <submittedName>
        <fullName evidence="1">Uncharacterized protein</fullName>
    </submittedName>
</protein>